<protein>
    <submittedName>
        <fullName evidence="1">Uncharacterized protein</fullName>
    </submittedName>
</protein>
<gene>
    <name evidence="1" type="ORF">OFA60_03840</name>
</gene>
<name>A0AA47IQB4_ACTNA</name>
<evidence type="ECO:0000313" key="2">
    <source>
        <dbReference type="Proteomes" id="UP001163127"/>
    </source>
</evidence>
<organism evidence="1 2">
    <name type="scientific">Actinomyces naeslundii</name>
    <dbReference type="NCBI Taxonomy" id="1655"/>
    <lineage>
        <taxon>Bacteria</taxon>
        <taxon>Bacillati</taxon>
        <taxon>Actinomycetota</taxon>
        <taxon>Actinomycetes</taxon>
        <taxon>Actinomycetales</taxon>
        <taxon>Actinomycetaceae</taxon>
        <taxon>Actinomyces</taxon>
    </lineage>
</organism>
<dbReference type="RefSeq" id="WP_171972802.1">
    <property type="nucleotide sequence ID" value="NZ_CP113787.1"/>
</dbReference>
<proteinExistence type="predicted"/>
<accession>A0AA47IQB4</accession>
<reference evidence="1" key="1">
    <citation type="submission" date="2022-11" db="EMBL/GenBank/DDBJ databases">
        <title>Dental biofilm bacteria. Genome sequencing and assembly.</title>
        <authorList>
            <person name="Robertsson C."/>
        </authorList>
    </citation>
    <scope>NUCLEOTIDE SEQUENCE</scope>
    <source>
        <strain evidence="1">CW</strain>
    </source>
</reference>
<evidence type="ECO:0000313" key="1">
    <source>
        <dbReference type="EMBL" id="WAL43700.1"/>
    </source>
</evidence>
<dbReference type="AlphaFoldDB" id="A0AA47IQB4"/>
<sequence length="89" mass="9476">MRSSMPLSPDARTRPTRRSVLALPVLTGAGAVLAGCGALKKDGVASSGKRLGLPPRGRARVLRPHVQLSRPRLVPMAGWCSVRSIKVLR</sequence>
<dbReference type="EMBL" id="CP113787">
    <property type="protein sequence ID" value="WAL43700.1"/>
    <property type="molecule type" value="Genomic_DNA"/>
</dbReference>
<dbReference type="Proteomes" id="UP001163127">
    <property type="component" value="Chromosome"/>
</dbReference>